<sequence>MRLLSSGWINRLIKLFQKLQPNFLRVLRKLRNCKVKVAPTKTLGSSHGGSETACGCKHQCLGGIGQG</sequence>
<name>A0A2N5SQZ6_9BASI</name>
<gene>
    <name evidence="1" type="ORF">PCANC_15113</name>
</gene>
<evidence type="ECO:0000313" key="1">
    <source>
        <dbReference type="EMBL" id="PLW15640.1"/>
    </source>
</evidence>
<proteinExistence type="predicted"/>
<evidence type="ECO:0000313" key="2">
    <source>
        <dbReference type="Proteomes" id="UP000235388"/>
    </source>
</evidence>
<accession>A0A2N5SQZ6</accession>
<keyword evidence="2" id="KW-1185">Reference proteome</keyword>
<protein>
    <submittedName>
        <fullName evidence="1">Uncharacterized protein</fullName>
    </submittedName>
</protein>
<dbReference type="EMBL" id="PGCJ01000890">
    <property type="protein sequence ID" value="PLW15640.1"/>
    <property type="molecule type" value="Genomic_DNA"/>
</dbReference>
<dbReference type="Proteomes" id="UP000235388">
    <property type="component" value="Unassembled WGS sequence"/>
</dbReference>
<organism evidence="1 2">
    <name type="scientific">Puccinia coronata f. sp. avenae</name>
    <dbReference type="NCBI Taxonomy" id="200324"/>
    <lineage>
        <taxon>Eukaryota</taxon>
        <taxon>Fungi</taxon>
        <taxon>Dikarya</taxon>
        <taxon>Basidiomycota</taxon>
        <taxon>Pucciniomycotina</taxon>
        <taxon>Pucciniomycetes</taxon>
        <taxon>Pucciniales</taxon>
        <taxon>Pucciniaceae</taxon>
        <taxon>Puccinia</taxon>
    </lineage>
</organism>
<dbReference type="AlphaFoldDB" id="A0A2N5SQZ6"/>
<reference evidence="1 2" key="1">
    <citation type="submission" date="2017-11" db="EMBL/GenBank/DDBJ databases">
        <title>De novo assembly and phasing of dikaryotic genomes from two isolates of Puccinia coronata f. sp. avenae, the causal agent of oat crown rust.</title>
        <authorList>
            <person name="Miller M.E."/>
            <person name="Zhang Y."/>
            <person name="Omidvar V."/>
            <person name="Sperschneider J."/>
            <person name="Schwessinger B."/>
            <person name="Raley C."/>
            <person name="Palmer J.M."/>
            <person name="Garnica D."/>
            <person name="Upadhyaya N."/>
            <person name="Rathjen J."/>
            <person name="Taylor J.M."/>
            <person name="Park R.F."/>
            <person name="Dodds P.N."/>
            <person name="Hirsch C.D."/>
            <person name="Kianian S.F."/>
            <person name="Figueroa M."/>
        </authorList>
    </citation>
    <scope>NUCLEOTIDE SEQUENCE [LARGE SCALE GENOMIC DNA]</scope>
    <source>
        <strain evidence="1">12NC29</strain>
    </source>
</reference>
<comment type="caution">
    <text evidence="1">The sequence shown here is derived from an EMBL/GenBank/DDBJ whole genome shotgun (WGS) entry which is preliminary data.</text>
</comment>